<organism evidence="2 3">
    <name type="scientific">Saltatorellus ferox</name>
    <dbReference type="NCBI Taxonomy" id="2528018"/>
    <lineage>
        <taxon>Bacteria</taxon>
        <taxon>Pseudomonadati</taxon>
        <taxon>Planctomycetota</taxon>
        <taxon>Planctomycetia</taxon>
        <taxon>Planctomycetia incertae sedis</taxon>
        <taxon>Saltatorellus</taxon>
    </lineage>
</organism>
<accession>A0A518EYS3</accession>
<dbReference type="SUPFAM" id="SSF50969">
    <property type="entry name" value="YVTN repeat-like/Quinoprotein amine dehydrogenase"/>
    <property type="match status" value="1"/>
</dbReference>
<dbReference type="InterPro" id="IPR011044">
    <property type="entry name" value="Quino_amine_DH_bsu"/>
</dbReference>
<evidence type="ECO:0000256" key="1">
    <source>
        <dbReference type="SAM" id="SignalP"/>
    </source>
</evidence>
<dbReference type="RefSeq" id="WP_145203297.1">
    <property type="nucleotide sequence ID" value="NZ_CP036434.1"/>
</dbReference>
<sequence precursor="true">MIRSPGSFAGLFVLAVFLFLVSSSPCRAQIPCSPQQLELAGEDFVAVDSTGSTLLAYDVNAERIVPFEWSQGVWIRGIPSDPLATSTTPSRVFLSMAQDVVVVVNGYDYGYLINVLERQGQAWVVTYSHGTFASAAVAFADDRHEVAINPAGNFIAVGFPGDNYGAGAVDTYRLTAGGWNFGGGLFAVQGNSAYNGTSVAMTDGTLVTTQPNSTGLSGSPFRGSIAVFALPSGVGSPTVETILAPPASYTAFGVEVVTDGDWVVALSRGGGTRPIDLFHRDSFGWNYEGRLSLPAPFVNQPILGLELRGTRLLVAASGAGGLHEFRLDDGGATPVGVSLPPGLAEPIHRSDYGNELSTAVGFVSHPEQALIVSYCGCSQGGSCGTSASSSAGCLNAAGIHAELRGCGSTRVTVDDLMLRVEGLTPNTWVVPFMGRATSGVALHNGVLCISSPSYRYAPVPASGSTANVLGLVAQSHALHPAAAQLAAGQTWSFQAWYRDVGGPCGAASNFTNALTVTFEL</sequence>
<dbReference type="OrthoDB" id="218629at2"/>
<dbReference type="Proteomes" id="UP000320390">
    <property type="component" value="Chromosome"/>
</dbReference>
<gene>
    <name evidence="2" type="ORF">Poly30_48040</name>
</gene>
<keyword evidence="3" id="KW-1185">Reference proteome</keyword>
<name>A0A518EYS3_9BACT</name>
<feature type="chain" id="PRO_5021888900" evidence="1">
    <location>
        <begin position="29"/>
        <end position="520"/>
    </location>
</feature>
<proteinExistence type="predicted"/>
<evidence type="ECO:0000313" key="3">
    <source>
        <dbReference type="Proteomes" id="UP000320390"/>
    </source>
</evidence>
<keyword evidence="1" id="KW-0732">Signal</keyword>
<reference evidence="2 3" key="1">
    <citation type="submission" date="2019-02" db="EMBL/GenBank/DDBJ databases">
        <title>Deep-cultivation of Planctomycetes and their phenomic and genomic characterization uncovers novel biology.</title>
        <authorList>
            <person name="Wiegand S."/>
            <person name="Jogler M."/>
            <person name="Boedeker C."/>
            <person name="Pinto D."/>
            <person name="Vollmers J."/>
            <person name="Rivas-Marin E."/>
            <person name="Kohn T."/>
            <person name="Peeters S.H."/>
            <person name="Heuer A."/>
            <person name="Rast P."/>
            <person name="Oberbeckmann S."/>
            <person name="Bunk B."/>
            <person name="Jeske O."/>
            <person name="Meyerdierks A."/>
            <person name="Storesund J.E."/>
            <person name="Kallscheuer N."/>
            <person name="Luecker S."/>
            <person name="Lage O.M."/>
            <person name="Pohl T."/>
            <person name="Merkel B.J."/>
            <person name="Hornburger P."/>
            <person name="Mueller R.-W."/>
            <person name="Bruemmer F."/>
            <person name="Labrenz M."/>
            <person name="Spormann A.M."/>
            <person name="Op den Camp H."/>
            <person name="Overmann J."/>
            <person name="Amann R."/>
            <person name="Jetten M.S.M."/>
            <person name="Mascher T."/>
            <person name="Medema M.H."/>
            <person name="Devos D.P."/>
            <person name="Kaster A.-K."/>
            <person name="Ovreas L."/>
            <person name="Rohde M."/>
            <person name="Galperin M.Y."/>
            <person name="Jogler C."/>
        </authorList>
    </citation>
    <scope>NUCLEOTIDE SEQUENCE [LARGE SCALE GENOMIC DNA]</scope>
    <source>
        <strain evidence="2 3">Poly30</strain>
    </source>
</reference>
<dbReference type="EMBL" id="CP036434">
    <property type="protein sequence ID" value="QDV09247.1"/>
    <property type="molecule type" value="Genomic_DNA"/>
</dbReference>
<feature type="signal peptide" evidence="1">
    <location>
        <begin position="1"/>
        <end position="28"/>
    </location>
</feature>
<evidence type="ECO:0000313" key="2">
    <source>
        <dbReference type="EMBL" id="QDV09247.1"/>
    </source>
</evidence>
<protein>
    <submittedName>
        <fullName evidence="2">Uncharacterized protein</fullName>
    </submittedName>
</protein>
<dbReference type="AlphaFoldDB" id="A0A518EYS3"/>